<feature type="domain" description="Aminoglycoside phosphotransferase" evidence="2">
    <location>
        <begin position="31"/>
        <end position="261"/>
    </location>
</feature>
<dbReference type="GO" id="GO:0019202">
    <property type="term" value="F:amino acid kinase activity"/>
    <property type="evidence" value="ECO:0007669"/>
    <property type="project" value="TreeGrafter"/>
</dbReference>
<name>A0A371PGM7_9BACL</name>
<gene>
    <name evidence="3" type="ORF">DX130_15420</name>
</gene>
<dbReference type="SUPFAM" id="SSF56112">
    <property type="entry name" value="Protein kinase-like (PK-like)"/>
    <property type="match status" value="1"/>
</dbReference>
<organism evidence="3 4">
    <name type="scientific">Paenibacillus paeoniae</name>
    <dbReference type="NCBI Taxonomy" id="2292705"/>
    <lineage>
        <taxon>Bacteria</taxon>
        <taxon>Bacillati</taxon>
        <taxon>Bacillota</taxon>
        <taxon>Bacilli</taxon>
        <taxon>Bacillales</taxon>
        <taxon>Paenibacillaceae</taxon>
        <taxon>Paenibacillus</taxon>
    </lineage>
</organism>
<dbReference type="PANTHER" id="PTHR21064">
    <property type="entry name" value="AMINOGLYCOSIDE PHOSPHOTRANSFERASE DOMAIN-CONTAINING PROTEIN-RELATED"/>
    <property type="match status" value="1"/>
</dbReference>
<dbReference type="Pfam" id="PF01636">
    <property type="entry name" value="APH"/>
    <property type="match status" value="1"/>
</dbReference>
<dbReference type="EMBL" id="QUBQ01000002">
    <property type="protein sequence ID" value="REK75025.1"/>
    <property type="molecule type" value="Genomic_DNA"/>
</dbReference>
<evidence type="ECO:0000256" key="1">
    <source>
        <dbReference type="ARBA" id="ARBA00038240"/>
    </source>
</evidence>
<evidence type="ECO:0000259" key="2">
    <source>
        <dbReference type="Pfam" id="PF01636"/>
    </source>
</evidence>
<keyword evidence="3" id="KW-0808">Transferase</keyword>
<evidence type="ECO:0000313" key="3">
    <source>
        <dbReference type="EMBL" id="REK75025.1"/>
    </source>
</evidence>
<sequence>MLLEHRKGISMEDKIRELLSYYFKDYSHCKVEPVPFGLTNLTQLIEVNDVKYIARIYNRYTKNKESLELEARVTSYLNHANLSFQVPAFLSTNKGDEYVQLPDGTLGAMVSFIEGSVPPLSEERHAAEFGRVVGEISAVLSTVATEKLAYKGQPFSRFYSLHPLADWDRIQSFFEQPPFPIDDADLAFYTEMVVSVQSSPSILNELPSQLVHHDLLIFNLLAKDHSICGVLDFDFIAMDVRCMELAICLNHVLQESDGSWRLLEAFVKSYSIFCRSSSQEIAQLRYMTRIYHIAVLHIYIGQHYAGSNVEPNFTYMMRQFRDRDRWLGENDQSFKTLLETYLL</sequence>
<dbReference type="Gene3D" id="3.90.1200.10">
    <property type="match status" value="1"/>
</dbReference>
<protein>
    <submittedName>
        <fullName evidence="3">Phosphotransferase</fullName>
    </submittedName>
</protein>
<evidence type="ECO:0000313" key="4">
    <source>
        <dbReference type="Proteomes" id="UP000261905"/>
    </source>
</evidence>
<dbReference type="InterPro" id="IPR002575">
    <property type="entry name" value="Aminoglycoside_PTrfase"/>
</dbReference>
<reference evidence="3 4" key="1">
    <citation type="submission" date="2018-08" db="EMBL/GenBank/DDBJ databases">
        <title>Paenibacillus sp. M4BSY-1, whole genome shotgun sequence.</title>
        <authorList>
            <person name="Tuo L."/>
        </authorList>
    </citation>
    <scope>NUCLEOTIDE SEQUENCE [LARGE SCALE GENOMIC DNA]</scope>
    <source>
        <strain evidence="3 4">M4BSY-1</strain>
    </source>
</reference>
<keyword evidence="4" id="KW-1185">Reference proteome</keyword>
<dbReference type="Proteomes" id="UP000261905">
    <property type="component" value="Unassembled WGS sequence"/>
</dbReference>
<dbReference type="InterPro" id="IPR050249">
    <property type="entry name" value="Pseudomonas-type_ThrB"/>
</dbReference>
<dbReference type="OrthoDB" id="2664740at2"/>
<dbReference type="AlphaFoldDB" id="A0A371PGM7"/>
<accession>A0A371PGM7</accession>
<dbReference type="Gene3D" id="3.30.200.20">
    <property type="entry name" value="Phosphorylase Kinase, domain 1"/>
    <property type="match status" value="1"/>
</dbReference>
<comment type="caution">
    <text evidence="3">The sequence shown here is derived from an EMBL/GenBank/DDBJ whole genome shotgun (WGS) entry which is preliminary data.</text>
</comment>
<dbReference type="PANTHER" id="PTHR21064:SF6">
    <property type="entry name" value="AMINOGLYCOSIDE PHOSPHOTRANSFERASE DOMAIN-CONTAINING PROTEIN"/>
    <property type="match status" value="1"/>
</dbReference>
<comment type="similarity">
    <text evidence="1">Belongs to the pseudomonas-type ThrB family.</text>
</comment>
<dbReference type="InterPro" id="IPR011009">
    <property type="entry name" value="Kinase-like_dom_sf"/>
</dbReference>
<proteinExistence type="inferred from homology"/>